<dbReference type="HAMAP" id="MF_01966">
    <property type="entry name" value="NADHX_epimerase"/>
    <property type="match status" value="1"/>
</dbReference>
<protein>
    <recommendedName>
        <fullName evidence="19">Bifunctional NAD(P)H-hydrate repair enzyme</fullName>
    </recommendedName>
    <alternativeName>
        <fullName evidence="19">Nicotinamide nucleotide repair protein</fullName>
    </alternativeName>
    <domain>
        <recommendedName>
            <fullName evidence="19">ADP-dependent (S)-NAD(P)H-hydrate dehydratase</fullName>
            <ecNumber evidence="19">4.2.1.136</ecNumber>
        </recommendedName>
        <alternativeName>
            <fullName evidence="19">ADP-dependent NAD(P)HX dehydratase</fullName>
        </alternativeName>
    </domain>
    <domain>
        <recommendedName>
            <fullName evidence="19">NAD(P)H-hydrate epimerase</fullName>
            <ecNumber evidence="19">5.1.99.6</ecNumber>
        </recommendedName>
    </domain>
</protein>
<evidence type="ECO:0000256" key="13">
    <source>
        <dbReference type="ARBA" id="ARBA00023268"/>
    </source>
</evidence>
<dbReference type="RefSeq" id="WP_122101479.1">
    <property type="nucleotide sequence ID" value="NZ_RFLY01000008.1"/>
</dbReference>
<evidence type="ECO:0000256" key="6">
    <source>
        <dbReference type="ARBA" id="ARBA00022741"/>
    </source>
</evidence>
<feature type="binding site" evidence="18">
    <location>
        <begin position="128"/>
        <end position="134"/>
    </location>
    <ligand>
        <name>(6S)-NADPHX</name>
        <dbReference type="ChEBI" id="CHEBI:64076"/>
    </ligand>
</feature>
<keyword evidence="5 18" id="KW-0479">Metal-binding</keyword>
<evidence type="ECO:0000256" key="19">
    <source>
        <dbReference type="PIRNR" id="PIRNR017184"/>
    </source>
</evidence>
<comment type="function">
    <text evidence="14 19">Bifunctional enzyme that catalyzes the epimerization of the S- and R-forms of NAD(P)HX and the dehydration of the S-form of NAD(P)HX at the expense of ADP, which is converted to AMP. This allows the repair of both epimers of NAD(P)HX, a damaged form of NAD(P)H that is a result of enzymatic or heat-dependent hydration.</text>
</comment>
<evidence type="ECO:0000256" key="18">
    <source>
        <dbReference type="HAMAP-Rule" id="MF_01966"/>
    </source>
</evidence>
<dbReference type="PROSITE" id="PS51385">
    <property type="entry name" value="YJEF_N"/>
    <property type="match status" value="1"/>
</dbReference>
<dbReference type="GO" id="GO:0005524">
    <property type="term" value="F:ATP binding"/>
    <property type="evidence" value="ECO:0007669"/>
    <property type="project" value="UniProtKB-UniRule"/>
</dbReference>
<feature type="binding site" evidence="17">
    <location>
        <position position="316"/>
    </location>
    <ligand>
        <name>(6S)-NADPHX</name>
        <dbReference type="ChEBI" id="CHEBI:64076"/>
    </ligand>
</feature>
<comment type="catalytic activity">
    <reaction evidence="1 18 19">
        <text>(6R)-NADHX = (6S)-NADHX</text>
        <dbReference type="Rhea" id="RHEA:32215"/>
        <dbReference type="ChEBI" id="CHEBI:64074"/>
        <dbReference type="ChEBI" id="CHEBI:64075"/>
        <dbReference type="EC" id="5.1.99.6"/>
    </reaction>
</comment>
<comment type="function">
    <text evidence="17">Catalyzes the dehydration of the S-form of NAD(P)HX at the expense of ADP, which is converted to AMP. Together with NAD(P)HX epimerase, which catalyzes the epimerization of the S- and R-forms, the enzyme allows the repair of both epimers of NAD(P)HX, a damaged form of NAD(P)H that is a result of enzymatic or heat-dependent hydration.</text>
</comment>
<comment type="similarity">
    <text evidence="4 19">In the C-terminal section; belongs to the NnrD/CARKD family.</text>
</comment>
<comment type="catalytic activity">
    <reaction evidence="2 18 19">
        <text>(6R)-NADPHX = (6S)-NADPHX</text>
        <dbReference type="Rhea" id="RHEA:32227"/>
        <dbReference type="ChEBI" id="CHEBI:64076"/>
        <dbReference type="ChEBI" id="CHEBI:64077"/>
        <dbReference type="EC" id="5.1.99.6"/>
    </reaction>
</comment>
<dbReference type="InterPro" id="IPR029056">
    <property type="entry name" value="Ribokinase-like"/>
</dbReference>
<evidence type="ECO:0000256" key="14">
    <source>
        <dbReference type="ARBA" id="ARBA00025153"/>
    </source>
</evidence>
<evidence type="ECO:0000256" key="16">
    <source>
        <dbReference type="ARBA" id="ARBA00049209"/>
    </source>
</evidence>
<dbReference type="PANTHER" id="PTHR12592:SF0">
    <property type="entry name" value="ATP-DEPENDENT (S)-NAD(P)H-HYDRATE DEHYDRATASE"/>
    <property type="match status" value="1"/>
</dbReference>
<evidence type="ECO:0000256" key="7">
    <source>
        <dbReference type="ARBA" id="ARBA00022840"/>
    </source>
</evidence>
<evidence type="ECO:0000313" key="23">
    <source>
        <dbReference type="Proteomes" id="UP000275012"/>
    </source>
</evidence>
<feature type="binding site" evidence="18">
    <location>
        <position position="157"/>
    </location>
    <ligand>
        <name>(6S)-NADPHX</name>
        <dbReference type="ChEBI" id="CHEBI:64076"/>
    </ligand>
</feature>
<dbReference type="EMBL" id="RFLY01000008">
    <property type="protein sequence ID" value="RMH93006.1"/>
    <property type="molecule type" value="Genomic_DNA"/>
</dbReference>
<dbReference type="Gene3D" id="3.40.1190.20">
    <property type="match status" value="1"/>
</dbReference>
<evidence type="ECO:0000256" key="9">
    <source>
        <dbReference type="ARBA" id="ARBA00022958"/>
    </source>
</evidence>
<comment type="similarity">
    <text evidence="18">Belongs to the NnrE/AIBP family.</text>
</comment>
<keyword evidence="13" id="KW-0511">Multifunctional enzyme</keyword>
<comment type="catalytic activity">
    <reaction evidence="16 17 19">
        <text>(6S)-NADPHX + ADP = AMP + phosphate + NADPH + H(+)</text>
        <dbReference type="Rhea" id="RHEA:32235"/>
        <dbReference type="ChEBI" id="CHEBI:15378"/>
        <dbReference type="ChEBI" id="CHEBI:43474"/>
        <dbReference type="ChEBI" id="CHEBI:57783"/>
        <dbReference type="ChEBI" id="CHEBI:64076"/>
        <dbReference type="ChEBI" id="CHEBI:456215"/>
        <dbReference type="ChEBI" id="CHEBI:456216"/>
        <dbReference type="EC" id="4.2.1.136"/>
    </reaction>
</comment>
<dbReference type="PROSITE" id="PS51383">
    <property type="entry name" value="YJEF_C_3"/>
    <property type="match status" value="1"/>
</dbReference>
<sequence>MQSLSALYDNAALRELEKRACAEPDIDDTTLMRRAGQAAWRCLLEHWPNARRIVVLAGPGNNGGDGWVLARHARDSGLDVCVVHPSSMPPRTPLAMRMAGEYADAGGRAEAFSGVLPVAEVIVDALFGIGLDRAPEGETASMIAAANAASSPILALDVPSGIDSERGAVPGVAIFAAHTIQFIAAHIGLATGAALDHVGSRSLSTLDAPAACFDGFAPKAEVAASPRFPRRARDSHKGRHGHVLAIGGEHGYGGAILIAAESALRGGAGLVSVATRAEHVAALLTRRPEAMGHAVEVAVDLQPLLEHADALALGPGLGRGEWSHGLFEAALASGKPCVVDADALNLLAAAPRPLPGAVLTPHPGEAARLLGSDTASVQRDRYAAAEAIAARYGGAVVLKGAGSVIAAPGRTSRVLAVGNPGMASGGMGDALSGVIASLLAQGAAPFEAASAGAWLHGRAGDLAARDGEAGLLAGDLIGHLRAAIAECTA</sequence>
<dbReference type="Proteomes" id="UP000275012">
    <property type="component" value="Unassembled WGS sequence"/>
</dbReference>
<comment type="catalytic activity">
    <reaction evidence="15 17 19">
        <text>(6S)-NADHX + ADP = AMP + phosphate + NADH + H(+)</text>
        <dbReference type="Rhea" id="RHEA:32223"/>
        <dbReference type="ChEBI" id="CHEBI:15378"/>
        <dbReference type="ChEBI" id="CHEBI:43474"/>
        <dbReference type="ChEBI" id="CHEBI:57945"/>
        <dbReference type="ChEBI" id="CHEBI:64074"/>
        <dbReference type="ChEBI" id="CHEBI:456215"/>
        <dbReference type="ChEBI" id="CHEBI:456216"/>
        <dbReference type="EC" id="4.2.1.136"/>
    </reaction>
</comment>
<dbReference type="GO" id="GO:0052855">
    <property type="term" value="F:ADP-dependent NAD(P)H-hydrate dehydratase activity"/>
    <property type="evidence" value="ECO:0007669"/>
    <property type="project" value="UniProtKB-UniRule"/>
</dbReference>
<dbReference type="Gene3D" id="3.40.50.10260">
    <property type="entry name" value="YjeF N-terminal domain"/>
    <property type="match status" value="1"/>
</dbReference>
<evidence type="ECO:0000313" key="22">
    <source>
        <dbReference type="EMBL" id="RMH93006.1"/>
    </source>
</evidence>
<dbReference type="GO" id="GO:0052856">
    <property type="term" value="F:NAD(P)HX epimerase activity"/>
    <property type="evidence" value="ECO:0007669"/>
    <property type="project" value="UniProtKB-UniRule"/>
</dbReference>
<dbReference type="Pfam" id="PF03853">
    <property type="entry name" value="YjeF_N"/>
    <property type="match status" value="1"/>
</dbReference>
<dbReference type="NCBIfam" id="TIGR00196">
    <property type="entry name" value="yjeF_cterm"/>
    <property type="match status" value="1"/>
</dbReference>
<feature type="binding site" evidence="18">
    <location>
        <position position="124"/>
    </location>
    <ligand>
        <name>K(+)</name>
        <dbReference type="ChEBI" id="CHEBI:29103"/>
    </ligand>
</feature>
<keyword evidence="10 17" id="KW-0520">NAD</keyword>
<evidence type="ECO:0000256" key="1">
    <source>
        <dbReference type="ARBA" id="ARBA00000013"/>
    </source>
</evidence>
<evidence type="ECO:0000256" key="10">
    <source>
        <dbReference type="ARBA" id="ARBA00023027"/>
    </source>
</evidence>
<comment type="similarity">
    <text evidence="3 19">In the N-terminal section; belongs to the NnrE/AIBP family.</text>
</comment>
<dbReference type="InterPro" id="IPR000631">
    <property type="entry name" value="CARKD"/>
</dbReference>
<dbReference type="GO" id="GO:0110051">
    <property type="term" value="P:metabolite repair"/>
    <property type="evidence" value="ECO:0007669"/>
    <property type="project" value="TreeGrafter"/>
</dbReference>
<dbReference type="GO" id="GO:0046872">
    <property type="term" value="F:metal ion binding"/>
    <property type="evidence" value="ECO:0007669"/>
    <property type="project" value="UniProtKB-UniRule"/>
</dbReference>
<feature type="binding site" evidence="17">
    <location>
        <begin position="399"/>
        <end position="403"/>
    </location>
    <ligand>
        <name>AMP</name>
        <dbReference type="ChEBI" id="CHEBI:456215"/>
    </ligand>
</feature>
<dbReference type="GO" id="GO:0046496">
    <property type="term" value="P:nicotinamide nucleotide metabolic process"/>
    <property type="evidence" value="ECO:0007669"/>
    <property type="project" value="UniProtKB-UniRule"/>
</dbReference>
<feature type="domain" description="YjeF C-terminal" evidence="20">
    <location>
        <begin position="220"/>
        <end position="487"/>
    </location>
</feature>
<keyword evidence="11 18" id="KW-0413">Isomerase</keyword>
<name>A0A3M2HTD2_9GAMM</name>
<feature type="binding site" evidence="18">
    <location>
        <position position="160"/>
    </location>
    <ligand>
        <name>K(+)</name>
        <dbReference type="ChEBI" id="CHEBI:29103"/>
    </ligand>
</feature>
<dbReference type="InterPro" id="IPR004443">
    <property type="entry name" value="YjeF_N_dom"/>
</dbReference>
<reference evidence="22 23" key="1">
    <citation type="submission" date="2018-10" db="EMBL/GenBank/DDBJ databases">
        <title>Proposal of Lysobacter pythonis sp. nov. isolated from royal pythons (Python regius).</title>
        <authorList>
            <person name="Hans-Juergen B."/>
            <person name="Huptas C."/>
            <person name="Sandra B."/>
            <person name="Igor L."/>
            <person name="Joachim S."/>
            <person name="Siegfried S."/>
            <person name="Mareike W."/>
            <person name="Peter K."/>
        </authorList>
    </citation>
    <scope>NUCLEOTIDE SEQUENCE [LARGE SCALE GENOMIC DNA]</scope>
    <source>
        <strain evidence="22 23">4284/11</strain>
    </source>
</reference>
<evidence type="ECO:0000256" key="5">
    <source>
        <dbReference type="ARBA" id="ARBA00022723"/>
    </source>
</evidence>
<comment type="subunit">
    <text evidence="17">Homotetramer.</text>
</comment>
<comment type="similarity">
    <text evidence="17">Belongs to the NnrD/CARKD family.</text>
</comment>
<evidence type="ECO:0000256" key="17">
    <source>
        <dbReference type="HAMAP-Rule" id="MF_01965"/>
    </source>
</evidence>
<dbReference type="PANTHER" id="PTHR12592">
    <property type="entry name" value="ATP-DEPENDENT (S)-NAD(P)H-HYDRATE DEHYDRATASE FAMILY MEMBER"/>
    <property type="match status" value="1"/>
</dbReference>
<dbReference type="OrthoDB" id="9806925at2"/>
<proteinExistence type="inferred from homology"/>
<dbReference type="EC" id="4.2.1.136" evidence="19"/>
<evidence type="ECO:0000259" key="20">
    <source>
        <dbReference type="PROSITE" id="PS51383"/>
    </source>
</evidence>
<comment type="caution">
    <text evidence="22">The sequence shown here is derived from an EMBL/GenBank/DDBJ whole genome shotgun (WGS) entry which is preliminary data.</text>
</comment>
<feature type="binding site" evidence="18">
    <location>
        <begin position="61"/>
        <end position="65"/>
    </location>
    <ligand>
        <name>(6S)-NADPHX</name>
        <dbReference type="ChEBI" id="CHEBI:64076"/>
    </ligand>
</feature>
<evidence type="ECO:0000256" key="12">
    <source>
        <dbReference type="ARBA" id="ARBA00023239"/>
    </source>
</evidence>
<keyword evidence="12 17" id="KW-0456">Lyase</keyword>
<dbReference type="NCBIfam" id="TIGR00197">
    <property type="entry name" value="yjeF_nterm"/>
    <property type="match status" value="1"/>
</dbReference>
<accession>A0A3M2HTD2</accession>
<keyword evidence="8 17" id="KW-0521">NADP</keyword>
<keyword evidence="9 18" id="KW-0630">Potassium</keyword>
<dbReference type="CDD" id="cd01171">
    <property type="entry name" value="YXKO-related"/>
    <property type="match status" value="1"/>
</dbReference>
<dbReference type="HAMAP" id="MF_01965">
    <property type="entry name" value="NADHX_dehydratase"/>
    <property type="match status" value="1"/>
</dbReference>
<feature type="domain" description="YjeF N-terminal" evidence="21">
    <location>
        <begin position="13"/>
        <end position="214"/>
    </location>
</feature>
<evidence type="ECO:0000256" key="11">
    <source>
        <dbReference type="ARBA" id="ARBA00023235"/>
    </source>
</evidence>
<dbReference type="InterPro" id="IPR036652">
    <property type="entry name" value="YjeF_N_dom_sf"/>
</dbReference>
<evidence type="ECO:0000256" key="2">
    <source>
        <dbReference type="ARBA" id="ARBA00000909"/>
    </source>
</evidence>
<feature type="binding site" evidence="17">
    <location>
        <position position="429"/>
    </location>
    <ligand>
        <name>(6S)-NADPHX</name>
        <dbReference type="ChEBI" id="CHEBI:64076"/>
    </ligand>
</feature>
<evidence type="ECO:0000259" key="21">
    <source>
        <dbReference type="PROSITE" id="PS51385"/>
    </source>
</evidence>
<feature type="binding site" evidence="17">
    <location>
        <position position="428"/>
    </location>
    <ligand>
        <name>AMP</name>
        <dbReference type="ChEBI" id="CHEBI:456215"/>
    </ligand>
</feature>
<evidence type="ECO:0000256" key="8">
    <source>
        <dbReference type="ARBA" id="ARBA00022857"/>
    </source>
</evidence>
<comment type="cofactor">
    <cofactor evidence="17">
        <name>Mg(2+)</name>
        <dbReference type="ChEBI" id="CHEBI:18420"/>
    </cofactor>
</comment>
<feature type="binding site" evidence="18">
    <location>
        <position position="62"/>
    </location>
    <ligand>
        <name>K(+)</name>
        <dbReference type="ChEBI" id="CHEBI:29103"/>
    </ligand>
</feature>
<comment type="function">
    <text evidence="18">Catalyzes the epimerization of the S- and R-forms of NAD(P)HX, a damaged form of NAD(P)H that is a result of enzymatic or heat-dependent hydration. This is a prerequisite for the S-specific NAD(P)H-hydrate dehydratase to allow the repair of both epimers of NAD(P)HX.</text>
</comment>
<organism evidence="22 23">
    <name type="scientific">Solilutibacter pythonis</name>
    <dbReference type="NCBI Taxonomy" id="2483112"/>
    <lineage>
        <taxon>Bacteria</taxon>
        <taxon>Pseudomonadati</taxon>
        <taxon>Pseudomonadota</taxon>
        <taxon>Gammaproteobacteria</taxon>
        <taxon>Lysobacterales</taxon>
        <taxon>Lysobacteraceae</taxon>
        <taxon>Solilutibacter</taxon>
    </lineage>
</organism>
<feature type="binding site" evidence="17">
    <location>
        <position position="362"/>
    </location>
    <ligand>
        <name>(6S)-NADPHX</name>
        <dbReference type="ChEBI" id="CHEBI:64076"/>
    </ligand>
</feature>
<keyword evidence="7 17" id="KW-0067">ATP-binding</keyword>
<comment type="caution">
    <text evidence="18">Lacks conserved residue(s) required for the propagation of feature annotation.</text>
</comment>
<dbReference type="Pfam" id="PF01256">
    <property type="entry name" value="Carb_kinase"/>
    <property type="match status" value="1"/>
</dbReference>
<evidence type="ECO:0000256" key="3">
    <source>
        <dbReference type="ARBA" id="ARBA00006001"/>
    </source>
</evidence>
<dbReference type="AlphaFoldDB" id="A0A3M2HTD2"/>
<feature type="binding site" evidence="17">
    <location>
        <position position="255"/>
    </location>
    <ligand>
        <name>(6S)-NADPHX</name>
        <dbReference type="ChEBI" id="CHEBI:64076"/>
    </ligand>
</feature>
<evidence type="ECO:0000256" key="4">
    <source>
        <dbReference type="ARBA" id="ARBA00009524"/>
    </source>
</evidence>
<keyword evidence="23" id="KW-1185">Reference proteome</keyword>
<dbReference type="PIRSF" id="PIRSF017184">
    <property type="entry name" value="Nnr"/>
    <property type="match status" value="1"/>
</dbReference>
<dbReference type="InterPro" id="IPR030677">
    <property type="entry name" value="Nnr"/>
</dbReference>
<dbReference type="SUPFAM" id="SSF64153">
    <property type="entry name" value="YjeF N-terminal domain-like"/>
    <property type="match status" value="1"/>
</dbReference>
<comment type="cofactor">
    <cofactor evidence="18 19">
        <name>K(+)</name>
        <dbReference type="ChEBI" id="CHEBI:29103"/>
    </cofactor>
    <text evidence="18 19">Binds 1 potassium ion per subunit.</text>
</comment>
<dbReference type="SUPFAM" id="SSF53613">
    <property type="entry name" value="Ribokinase-like"/>
    <property type="match status" value="1"/>
</dbReference>
<keyword evidence="6 17" id="KW-0547">Nucleotide-binding</keyword>
<evidence type="ECO:0000256" key="15">
    <source>
        <dbReference type="ARBA" id="ARBA00048238"/>
    </source>
</evidence>
<dbReference type="EC" id="5.1.99.6" evidence="19"/>
<gene>
    <name evidence="18" type="primary">nnrE</name>
    <name evidence="17" type="synonym">nnrD</name>
    <name evidence="22" type="ORF">EBB59_07235</name>
</gene>